<keyword evidence="10" id="KW-0472">Membrane</keyword>
<organism evidence="12 13">
    <name type="scientific">Paenibacillus naphthalenovorans</name>
    <dbReference type="NCBI Taxonomy" id="162209"/>
    <lineage>
        <taxon>Bacteria</taxon>
        <taxon>Bacillati</taxon>
        <taxon>Bacillota</taxon>
        <taxon>Bacilli</taxon>
        <taxon>Bacillales</taxon>
        <taxon>Paenibacillaceae</taxon>
        <taxon>Paenibacillus</taxon>
    </lineage>
</organism>
<keyword evidence="7" id="KW-0547">Nucleotide-binding</keyword>
<dbReference type="Pfam" id="PF00005">
    <property type="entry name" value="ABC_tran"/>
    <property type="match status" value="2"/>
</dbReference>
<evidence type="ECO:0000313" key="13">
    <source>
        <dbReference type="Proteomes" id="UP000061660"/>
    </source>
</evidence>
<reference evidence="12 13" key="2">
    <citation type="journal article" date="2016" name="Genome Announc.">
        <title>Complete Genome Sequences of Two Interactive Moderate Thermophiles, Paenibacillus napthalenovorans 32O-Y and Paenibacillus sp. 32O-W.</title>
        <authorList>
            <person name="Butler R.R.III."/>
            <person name="Wang J."/>
            <person name="Stark B.C."/>
            <person name="Pombert J.F."/>
        </authorList>
    </citation>
    <scope>NUCLEOTIDE SEQUENCE [LARGE SCALE GENOMIC DNA]</scope>
    <source>
        <strain evidence="12 13">32O-Y</strain>
    </source>
</reference>
<dbReference type="PANTHER" id="PTHR43790">
    <property type="entry name" value="CARBOHYDRATE TRANSPORT ATP-BINDING PROTEIN MG119-RELATED"/>
    <property type="match status" value="1"/>
</dbReference>
<evidence type="ECO:0000256" key="7">
    <source>
        <dbReference type="ARBA" id="ARBA00022741"/>
    </source>
</evidence>
<dbReference type="PROSITE" id="PS00211">
    <property type="entry name" value="ABC_TRANSPORTER_1"/>
    <property type="match status" value="1"/>
</dbReference>
<dbReference type="InterPro" id="IPR003439">
    <property type="entry name" value="ABC_transporter-like_ATP-bd"/>
</dbReference>
<keyword evidence="8 12" id="KW-0067">ATP-binding</keyword>
<dbReference type="EMBL" id="CP013652">
    <property type="protein sequence ID" value="ALS23667.1"/>
    <property type="molecule type" value="Genomic_DNA"/>
</dbReference>
<dbReference type="InterPro" id="IPR003593">
    <property type="entry name" value="AAA+_ATPase"/>
</dbReference>
<evidence type="ECO:0000256" key="1">
    <source>
        <dbReference type="ARBA" id="ARBA00004202"/>
    </source>
</evidence>
<dbReference type="AlphaFoldDB" id="A0A0U2VJZ7"/>
<dbReference type="GO" id="GO:0005886">
    <property type="term" value="C:plasma membrane"/>
    <property type="evidence" value="ECO:0007669"/>
    <property type="project" value="UniProtKB-SubCell"/>
</dbReference>
<evidence type="ECO:0000256" key="6">
    <source>
        <dbReference type="ARBA" id="ARBA00022737"/>
    </source>
</evidence>
<gene>
    <name evidence="12" type="ORF">IJ22_33060</name>
</gene>
<evidence type="ECO:0000256" key="10">
    <source>
        <dbReference type="ARBA" id="ARBA00023136"/>
    </source>
</evidence>
<keyword evidence="6" id="KW-0677">Repeat</keyword>
<name>A0A0U2VJZ7_9BACL</name>
<dbReference type="FunFam" id="3.40.50.300:FF:000126">
    <property type="entry name" value="Galactose/methyl galactoside import ATP-binding protein MglA"/>
    <property type="match status" value="1"/>
</dbReference>
<keyword evidence="5" id="KW-0762">Sugar transport</keyword>
<reference evidence="13" key="1">
    <citation type="submission" date="2015-12" db="EMBL/GenBank/DDBJ databases">
        <title>Complete genome sequences of two moderately thermophilic Paenibacillus species.</title>
        <authorList>
            <person name="Butler R.III."/>
            <person name="Wang J."/>
            <person name="Stark B.C."/>
            <person name="Pombert J.-F."/>
        </authorList>
    </citation>
    <scope>NUCLEOTIDE SEQUENCE [LARGE SCALE GENOMIC DNA]</scope>
    <source>
        <strain evidence="13">32O-Y</strain>
    </source>
</reference>
<dbReference type="CDD" id="cd03216">
    <property type="entry name" value="ABC_Carb_Monos_I"/>
    <property type="match status" value="1"/>
</dbReference>
<dbReference type="InterPro" id="IPR050107">
    <property type="entry name" value="ABC_carbohydrate_import_ATPase"/>
</dbReference>
<dbReference type="InterPro" id="IPR027417">
    <property type="entry name" value="P-loop_NTPase"/>
</dbReference>
<dbReference type="CDD" id="cd03215">
    <property type="entry name" value="ABC_Carb_Monos_II"/>
    <property type="match status" value="1"/>
</dbReference>
<keyword evidence="9" id="KW-1278">Translocase</keyword>
<dbReference type="RefSeq" id="WP_062409548.1">
    <property type="nucleotide sequence ID" value="NZ_CP013652.1"/>
</dbReference>
<dbReference type="Proteomes" id="UP000061660">
    <property type="component" value="Chromosome"/>
</dbReference>
<evidence type="ECO:0000256" key="8">
    <source>
        <dbReference type="ARBA" id="ARBA00022840"/>
    </source>
</evidence>
<comment type="subcellular location">
    <subcellularLocation>
        <location evidence="2">Cell inner membrane</location>
    </subcellularLocation>
    <subcellularLocation>
        <location evidence="1">Cell membrane</location>
        <topology evidence="1">Peripheral membrane protein</topology>
    </subcellularLocation>
</comment>
<evidence type="ECO:0000256" key="9">
    <source>
        <dbReference type="ARBA" id="ARBA00022967"/>
    </source>
</evidence>
<evidence type="ECO:0000256" key="5">
    <source>
        <dbReference type="ARBA" id="ARBA00022597"/>
    </source>
</evidence>
<dbReference type="KEGG" id="pnp:IJ22_33060"/>
<dbReference type="OrthoDB" id="9766104at2"/>
<accession>A0A0U2VJZ7</accession>
<dbReference type="GO" id="GO:0015749">
    <property type="term" value="P:monosaccharide transmembrane transport"/>
    <property type="evidence" value="ECO:0007669"/>
    <property type="project" value="UniProtKB-ARBA"/>
</dbReference>
<dbReference type="Gene3D" id="3.40.50.300">
    <property type="entry name" value="P-loop containing nucleotide triphosphate hydrolases"/>
    <property type="match status" value="2"/>
</dbReference>
<feature type="domain" description="ABC transporter" evidence="11">
    <location>
        <begin position="245"/>
        <end position="499"/>
    </location>
</feature>
<sequence>MDEHQYVLQMKNICKTFPGIVALDQVSLHIKKGEVHALMGENGAGKSTLMKILAGVEQPDSGDIILNGRKVFFNRPLDAMNHGISMIHQELNSILDMTIAENIFIGREPCYKLGIVNTQELKARTRELFQSVGMDINPDKKLVELSVAEMQMVEIVKAISYNADIIIMDEPTSAITDREVDKLYEIIRKLTGQGKSIIYISHKMNEIYKVCDAITVLRDGRYIATRPTEELNQQQLISLMVGRDLKDMYVKQSSRIGETYLEVKGLTRKGKFSNIHLHVRQGEILGIAGLMGAGRTELVETIFGAYKADAGEIYVKQKKVDMSNPGSAISNGISLVTEDRKLFGLNLKFSVKDNTTLANLKKFTRFRQIINFKEEKQTVDHQMKYLNIKASNRNTMVNTLSGGNQQKVVLAKWLLCNPDLLILDEPTRGIDVGSKAEIYKIISQLANEQKAIIMISSEMPELLGMSDRIIVLHEGKITGEFLREEFDQEKIMACAAGFEKERSIV</sequence>
<dbReference type="PANTHER" id="PTHR43790:SF9">
    <property type="entry name" value="GALACTOFURANOSE TRANSPORTER ATP-BINDING PROTEIN YTFR"/>
    <property type="match status" value="1"/>
</dbReference>
<dbReference type="PROSITE" id="PS50893">
    <property type="entry name" value="ABC_TRANSPORTER_2"/>
    <property type="match status" value="2"/>
</dbReference>
<evidence type="ECO:0000256" key="2">
    <source>
        <dbReference type="ARBA" id="ARBA00004533"/>
    </source>
</evidence>
<evidence type="ECO:0000256" key="4">
    <source>
        <dbReference type="ARBA" id="ARBA00022475"/>
    </source>
</evidence>
<protein>
    <submittedName>
        <fullName evidence="12">D-ribose transporter ATP-binding protein</fullName>
    </submittedName>
</protein>
<dbReference type="STRING" id="162209.IJ22_33060"/>
<dbReference type="FunFam" id="3.40.50.300:FF:000127">
    <property type="entry name" value="Ribose import ATP-binding protein RbsA"/>
    <property type="match status" value="1"/>
</dbReference>
<dbReference type="GO" id="GO:0016887">
    <property type="term" value="F:ATP hydrolysis activity"/>
    <property type="evidence" value="ECO:0007669"/>
    <property type="project" value="InterPro"/>
</dbReference>
<dbReference type="InterPro" id="IPR017871">
    <property type="entry name" value="ABC_transporter-like_CS"/>
</dbReference>
<evidence type="ECO:0000256" key="3">
    <source>
        <dbReference type="ARBA" id="ARBA00022448"/>
    </source>
</evidence>
<keyword evidence="4" id="KW-1003">Cell membrane</keyword>
<keyword evidence="3" id="KW-0813">Transport</keyword>
<proteinExistence type="predicted"/>
<keyword evidence="13" id="KW-1185">Reference proteome</keyword>
<evidence type="ECO:0000313" key="12">
    <source>
        <dbReference type="EMBL" id="ALS23667.1"/>
    </source>
</evidence>
<feature type="domain" description="ABC transporter" evidence="11">
    <location>
        <begin position="8"/>
        <end position="244"/>
    </location>
</feature>
<evidence type="ECO:0000259" key="11">
    <source>
        <dbReference type="PROSITE" id="PS50893"/>
    </source>
</evidence>
<dbReference type="GO" id="GO:0005524">
    <property type="term" value="F:ATP binding"/>
    <property type="evidence" value="ECO:0007669"/>
    <property type="project" value="UniProtKB-KW"/>
</dbReference>
<dbReference type="SUPFAM" id="SSF52540">
    <property type="entry name" value="P-loop containing nucleoside triphosphate hydrolases"/>
    <property type="match status" value="2"/>
</dbReference>
<dbReference type="PATRIC" id="fig|162209.4.peg.3536"/>
<dbReference type="SMART" id="SM00382">
    <property type="entry name" value="AAA"/>
    <property type="match status" value="2"/>
</dbReference>